<accession>A0A2P2MIQ2</accession>
<proteinExistence type="predicted"/>
<dbReference type="EMBL" id="GGEC01049578">
    <property type="protein sequence ID" value="MBX30062.1"/>
    <property type="molecule type" value="Transcribed_RNA"/>
</dbReference>
<name>A0A2P2MIQ2_RHIMU</name>
<evidence type="ECO:0000313" key="1">
    <source>
        <dbReference type="EMBL" id="MBX30062.1"/>
    </source>
</evidence>
<protein>
    <submittedName>
        <fullName evidence="1">Uncharacterized protein</fullName>
    </submittedName>
</protein>
<sequence length="94" mass="10534">MVLVRPVILHVADRSPVKSSHSGIITCFASIFKISLLVIAAKLTTSYYTHTKFAHPLSLSTRKRSIQLPFEVKNCLRVSCDRVSSESNQPFIVF</sequence>
<reference evidence="1" key="1">
    <citation type="submission" date="2018-02" db="EMBL/GenBank/DDBJ databases">
        <title>Rhizophora mucronata_Transcriptome.</title>
        <authorList>
            <person name="Meera S.P."/>
            <person name="Sreeshan A."/>
            <person name="Augustine A."/>
        </authorList>
    </citation>
    <scope>NUCLEOTIDE SEQUENCE</scope>
    <source>
        <tissue evidence="1">Leaf</tissue>
    </source>
</reference>
<dbReference type="AlphaFoldDB" id="A0A2P2MIQ2"/>
<organism evidence="1">
    <name type="scientific">Rhizophora mucronata</name>
    <name type="common">Asiatic mangrove</name>
    <dbReference type="NCBI Taxonomy" id="61149"/>
    <lineage>
        <taxon>Eukaryota</taxon>
        <taxon>Viridiplantae</taxon>
        <taxon>Streptophyta</taxon>
        <taxon>Embryophyta</taxon>
        <taxon>Tracheophyta</taxon>
        <taxon>Spermatophyta</taxon>
        <taxon>Magnoliopsida</taxon>
        <taxon>eudicotyledons</taxon>
        <taxon>Gunneridae</taxon>
        <taxon>Pentapetalae</taxon>
        <taxon>rosids</taxon>
        <taxon>fabids</taxon>
        <taxon>Malpighiales</taxon>
        <taxon>Rhizophoraceae</taxon>
        <taxon>Rhizophora</taxon>
    </lineage>
</organism>